<dbReference type="EMBL" id="NBII01000009">
    <property type="protein sequence ID" value="PAV15610.1"/>
    <property type="molecule type" value="Genomic_DNA"/>
</dbReference>
<dbReference type="InterPro" id="IPR029033">
    <property type="entry name" value="His_PPase_superfam"/>
</dbReference>
<evidence type="ECO:0000313" key="3">
    <source>
        <dbReference type="EMBL" id="PAV15610.1"/>
    </source>
</evidence>
<evidence type="ECO:0000256" key="2">
    <source>
        <dbReference type="SAM" id="SignalP"/>
    </source>
</evidence>
<evidence type="ECO:0000313" key="4">
    <source>
        <dbReference type="Proteomes" id="UP000217199"/>
    </source>
</evidence>
<reference evidence="3 4" key="1">
    <citation type="journal article" date="2017" name="Mol. Ecol.">
        <title>Comparative and population genomic landscape of Phellinus noxius: A hypervariable fungus causing root rot in trees.</title>
        <authorList>
            <person name="Chung C.L."/>
            <person name="Lee T.J."/>
            <person name="Akiba M."/>
            <person name="Lee H.H."/>
            <person name="Kuo T.H."/>
            <person name="Liu D."/>
            <person name="Ke H.M."/>
            <person name="Yokoi T."/>
            <person name="Roa M.B."/>
            <person name="Lu M.J."/>
            <person name="Chang Y.Y."/>
            <person name="Ann P.J."/>
            <person name="Tsai J.N."/>
            <person name="Chen C.Y."/>
            <person name="Tzean S.S."/>
            <person name="Ota Y."/>
            <person name="Hattori T."/>
            <person name="Sahashi N."/>
            <person name="Liou R.F."/>
            <person name="Kikuchi T."/>
            <person name="Tsai I.J."/>
        </authorList>
    </citation>
    <scope>NUCLEOTIDE SEQUENCE [LARGE SCALE GENOMIC DNA]</scope>
    <source>
        <strain evidence="3 4">FFPRI411160</strain>
    </source>
</reference>
<dbReference type="AlphaFoldDB" id="A0A286U7R3"/>
<sequence length="446" mass="49561">MLISKSKLASSLLISLFSHGALASDNTGLNGTGIYNSSITPSSLPWSTYNYCNAPHVNAEHYVEPEVKGAKLVNVNVMIRHHKRTPDNLYPFESLVNPSSGWDCTNFLQMVYGKGATPVFHETDVPSWHPFLPTFWNGTCDEGQLTAEGLADSIKHGSDFWSVYHDKLGFLDTVNKNDIHIRTSSSTRTMQVASGLLFGMDPNTISQTWKVITQPSSIDSIVPSYSCPAADAIRDAYQTVPAWTDHLQENEDLQNRLDTLLGTTGLSAWSSWYDHFFDTFTSRTCHGHSLPCNATTGECVSEEDAARVHALGDFEYNYIWNSAENSTDYTRLTFGVMFQELAMNFNAIKNGAPSPKIRFYVGHDGSMIRLAKGLGFGKIAPLRWPALGSEIVMEVWEIPKDHMSFVRVLFEGTPVFGLDWIPLDDFIALLESNIPSGIYQLCNSSE</sequence>
<keyword evidence="4" id="KW-1185">Reference proteome</keyword>
<dbReference type="InterPro" id="IPR000560">
    <property type="entry name" value="His_Pase_clade-2"/>
</dbReference>
<dbReference type="CDD" id="cd07061">
    <property type="entry name" value="HP_HAP_like"/>
    <property type="match status" value="1"/>
</dbReference>
<name>A0A286U7R3_9AGAM</name>
<comment type="similarity">
    <text evidence="1">Belongs to the histidine acid phosphatase family.</text>
</comment>
<dbReference type="InterPro" id="IPR050645">
    <property type="entry name" value="Histidine_acid_phosphatase"/>
</dbReference>
<evidence type="ECO:0000256" key="1">
    <source>
        <dbReference type="ARBA" id="ARBA00005375"/>
    </source>
</evidence>
<dbReference type="PANTHER" id="PTHR11567:SF195">
    <property type="entry name" value="ACID PHOSPHATASE, PUTATIVE (AFU_ORTHOLOGUE AFUA_3G14570)-RELATED"/>
    <property type="match status" value="1"/>
</dbReference>
<dbReference type="SUPFAM" id="SSF53254">
    <property type="entry name" value="Phosphoglycerate mutase-like"/>
    <property type="match status" value="1"/>
</dbReference>
<dbReference type="Proteomes" id="UP000217199">
    <property type="component" value="Unassembled WGS sequence"/>
</dbReference>
<dbReference type="Pfam" id="PF00328">
    <property type="entry name" value="His_Phos_2"/>
    <property type="match status" value="1"/>
</dbReference>
<gene>
    <name evidence="3" type="ORF">PNOK_0846800</name>
</gene>
<proteinExistence type="inferred from homology"/>
<keyword evidence="2" id="KW-0732">Signal</keyword>
<feature type="signal peptide" evidence="2">
    <location>
        <begin position="1"/>
        <end position="23"/>
    </location>
</feature>
<dbReference type="PANTHER" id="PTHR11567">
    <property type="entry name" value="ACID PHOSPHATASE-RELATED"/>
    <property type="match status" value="1"/>
</dbReference>
<dbReference type="OrthoDB" id="10262962at2759"/>
<accession>A0A286U7R3</accession>
<protein>
    <submittedName>
        <fullName evidence="3">Phosphoglycerate mutase</fullName>
    </submittedName>
</protein>
<organism evidence="3 4">
    <name type="scientific">Pyrrhoderma noxium</name>
    <dbReference type="NCBI Taxonomy" id="2282107"/>
    <lineage>
        <taxon>Eukaryota</taxon>
        <taxon>Fungi</taxon>
        <taxon>Dikarya</taxon>
        <taxon>Basidiomycota</taxon>
        <taxon>Agaricomycotina</taxon>
        <taxon>Agaricomycetes</taxon>
        <taxon>Hymenochaetales</taxon>
        <taxon>Hymenochaetaceae</taxon>
        <taxon>Pyrrhoderma</taxon>
    </lineage>
</organism>
<dbReference type="GO" id="GO:0016791">
    <property type="term" value="F:phosphatase activity"/>
    <property type="evidence" value="ECO:0007669"/>
    <property type="project" value="TreeGrafter"/>
</dbReference>
<feature type="chain" id="PRO_5013615238" evidence="2">
    <location>
        <begin position="24"/>
        <end position="446"/>
    </location>
</feature>
<dbReference type="InParanoid" id="A0A286U7R3"/>
<comment type="caution">
    <text evidence="3">The sequence shown here is derived from an EMBL/GenBank/DDBJ whole genome shotgun (WGS) entry which is preliminary data.</text>
</comment>
<dbReference type="Gene3D" id="3.40.50.1240">
    <property type="entry name" value="Phosphoglycerate mutase-like"/>
    <property type="match status" value="1"/>
</dbReference>